<evidence type="ECO:0000256" key="8">
    <source>
        <dbReference type="ARBA" id="ARBA00022833"/>
    </source>
</evidence>
<keyword evidence="8 13" id="KW-0862">Zinc</keyword>
<dbReference type="GO" id="GO:0003700">
    <property type="term" value="F:DNA-binding transcription factor activity"/>
    <property type="evidence" value="ECO:0007669"/>
    <property type="project" value="UniProtKB-UniRule"/>
</dbReference>
<dbReference type="NCBIfam" id="NF006999">
    <property type="entry name" value="PRK09462.1"/>
    <property type="match status" value="1"/>
</dbReference>
<feature type="binding site" evidence="13">
    <location>
        <position position="114"/>
    </location>
    <ligand>
        <name>Zn(2+)</name>
        <dbReference type="ChEBI" id="CHEBI:29105"/>
    </ligand>
</feature>
<keyword evidence="11 15" id="KW-0238">DNA-binding</keyword>
<sequence length="164" mass="18666">MPYGEAEWYTHRQGIPTRNQAVTEYTSKLKQAGLKVTLPRLKILEILSQGEGQHASAEDIYKILLTHDEDIGVATIYRVLTQCEQAGLVKRHQFEGGRAVFEIAEGDHHDHIICVRCGVVKEFNDETIEARQRQIAEKAGFKMAEHNMTLYGLCKKCQQLPMEK</sequence>
<feature type="binding site" evidence="14">
    <location>
        <position position="146"/>
    </location>
    <ligand>
        <name>Fe cation</name>
        <dbReference type="ChEBI" id="CHEBI:24875"/>
    </ligand>
</feature>
<dbReference type="PANTHER" id="PTHR33202:SF2">
    <property type="entry name" value="FERRIC UPTAKE REGULATION PROTEIN"/>
    <property type="match status" value="1"/>
</dbReference>
<dbReference type="SUPFAM" id="SSF46785">
    <property type="entry name" value="Winged helix' DNA-binding domain"/>
    <property type="match status" value="1"/>
</dbReference>
<keyword evidence="9 14" id="KW-0408">Iron</keyword>
<evidence type="ECO:0000256" key="1">
    <source>
        <dbReference type="ARBA" id="ARBA00004496"/>
    </source>
</evidence>
<evidence type="ECO:0000256" key="6">
    <source>
        <dbReference type="ARBA" id="ARBA00022491"/>
    </source>
</evidence>
<evidence type="ECO:0000256" key="7">
    <source>
        <dbReference type="ARBA" id="ARBA00022723"/>
    </source>
</evidence>
<keyword evidence="6 15" id="KW-0678">Repressor</keyword>
<evidence type="ECO:0000256" key="15">
    <source>
        <dbReference type="RuleBase" id="RU364037"/>
    </source>
</evidence>
<dbReference type="PANTHER" id="PTHR33202">
    <property type="entry name" value="ZINC UPTAKE REGULATION PROTEIN"/>
    <property type="match status" value="1"/>
</dbReference>
<proteinExistence type="inferred from homology"/>
<dbReference type="InterPro" id="IPR036390">
    <property type="entry name" value="WH_DNA-bd_sf"/>
</dbReference>
<dbReference type="GO" id="GO:0045892">
    <property type="term" value="P:negative regulation of DNA-templated transcription"/>
    <property type="evidence" value="ECO:0007669"/>
    <property type="project" value="TreeGrafter"/>
</dbReference>
<comment type="caution">
    <text evidence="16">The sequence shown here is derived from an EMBL/GenBank/DDBJ whole genome shotgun (WGS) entry which is preliminary data.</text>
</comment>
<dbReference type="EMBL" id="PKUN01000028">
    <property type="protein sequence ID" value="PLX60058.1"/>
    <property type="molecule type" value="Genomic_DNA"/>
</dbReference>
<dbReference type="Gene3D" id="1.10.10.10">
    <property type="entry name" value="Winged helix-like DNA-binding domain superfamily/Winged helix DNA-binding domain"/>
    <property type="match status" value="1"/>
</dbReference>
<comment type="cofactor">
    <cofactor evidence="13">
        <name>Zn(2+)</name>
        <dbReference type="ChEBI" id="CHEBI:29105"/>
    </cofactor>
    <text evidence="13">Binds 1 zinc ion per subunit.</text>
</comment>
<feature type="binding site" evidence="13">
    <location>
        <position position="157"/>
    </location>
    <ligand>
        <name>Zn(2+)</name>
        <dbReference type="ChEBI" id="CHEBI:29105"/>
    </ligand>
</feature>
<dbReference type="GO" id="GO:0008270">
    <property type="term" value="F:zinc ion binding"/>
    <property type="evidence" value="ECO:0007669"/>
    <property type="project" value="TreeGrafter"/>
</dbReference>
<dbReference type="FunFam" id="3.30.1490.190:FF:000001">
    <property type="entry name" value="Ferric uptake regulation protein"/>
    <property type="match status" value="1"/>
</dbReference>
<gene>
    <name evidence="15" type="primary">fur</name>
    <name evidence="16" type="ORF">C0630_17110</name>
</gene>
<evidence type="ECO:0000256" key="12">
    <source>
        <dbReference type="ARBA" id="ARBA00023163"/>
    </source>
</evidence>
<dbReference type="InterPro" id="IPR043135">
    <property type="entry name" value="Fur_C"/>
</dbReference>
<dbReference type="Gene3D" id="3.30.1490.190">
    <property type="match status" value="1"/>
</dbReference>
<keyword evidence="12 15" id="KW-0804">Transcription</keyword>
<evidence type="ECO:0000256" key="14">
    <source>
        <dbReference type="PIRSR" id="PIRSR602481-2"/>
    </source>
</evidence>
<dbReference type="FunFam" id="1.10.10.10:FF:000007">
    <property type="entry name" value="Ferric uptake regulation protein"/>
    <property type="match status" value="1"/>
</dbReference>
<dbReference type="STRING" id="1111735.GCA_000428045_00367"/>
<reference evidence="16 17" key="1">
    <citation type="submission" date="2017-11" db="EMBL/GenBank/DDBJ databases">
        <title>Genome-resolved metagenomics identifies genetic mobility, metabolic interactions, and unexpected diversity in perchlorate-reducing communities.</title>
        <authorList>
            <person name="Barnum T.P."/>
            <person name="Figueroa I.A."/>
            <person name="Carlstrom C.I."/>
            <person name="Lucas L.N."/>
            <person name="Engelbrektson A.L."/>
            <person name="Coates J.D."/>
        </authorList>
    </citation>
    <scope>NUCLEOTIDE SEQUENCE [LARGE SCALE GENOMIC DNA]</scope>
    <source>
        <strain evidence="16">BM301</strain>
    </source>
</reference>
<evidence type="ECO:0000256" key="10">
    <source>
        <dbReference type="ARBA" id="ARBA00023015"/>
    </source>
</evidence>
<comment type="subcellular location">
    <subcellularLocation>
        <location evidence="1 15">Cytoplasm</location>
    </subcellularLocation>
</comment>
<keyword evidence="7 13" id="KW-0479">Metal-binding</keyword>
<evidence type="ECO:0000256" key="13">
    <source>
        <dbReference type="PIRSR" id="PIRSR602481-1"/>
    </source>
</evidence>
<feature type="binding site" evidence="14">
    <location>
        <position position="129"/>
    </location>
    <ligand>
        <name>Fe cation</name>
        <dbReference type="ChEBI" id="CHEBI:24875"/>
    </ligand>
</feature>
<comment type="similarity">
    <text evidence="2 15">Belongs to the Fur family.</text>
</comment>
<dbReference type="Pfam" id="PF01475">
    <property type="entry name" value="FUR"/>
    <property type="match status" value="1"/>
</dbReference>
<evidence type="ECO:0000256" key="5">
    <source>
        <dbReference type="ARBA" id="ARBA00022490"/>
    </source>
</evidence>
<feature type="binding site" evidence="14">
    <location>
        <position position="110"/>
    </location>
    <ligand>
        <name>Fe cation</name>
        <dbReference type="ChEBI" id="CHEBI:24875"/>
    </ligand>
</feature>
<accession>A0A2N6CSK3</accession>
<dbReference type="GO" id="GO:1900705">
    <property type="term" value="P:negative regulation of siderophore biosynthetic process"/>
    <property type="evidence" value="ECO:0007669"/>
    <property type="project" value="TreeGrafter"/>
</dbReference>
<feature type="binding site" evidence="13">
    <location>
        <position position="117"/>
    </location>
    <ligand>
        <name>Zn(2+)</name>
        <dbReference type="ChEBI" id="CHEBI:29105"/>
    </ligand>
</feature>
<evidence type="ECO:0000256" key="3">
    <source>
        <dbReference type="ARBA" id="ARBA00011738"/>
    </source>
</evidence>
<dbReference type="InterPro" id="IPR002481">
    <property type="entry name" value="FUR"/>
</dbReference>
<dbReference type="InterPro" id="IPR036388">
    <property type="entry name" value="WH-like_DNA-bd_sf"/>
</dbReference>
<evidence type="ECO:0000256" key="11">
    <source>
        <dbReference type="ARBA" id="ARBA00023125"/>
    </source>
</evidence>
<comment type="cofactor">
    <cofactor evidence="14">
        <name>Mn(2+)</name>
        <dbReference type="ChEBI" id="CHEBI:29035"/>
    </cofactor>
    <cofactor evidence="14">
        <name>Fe(2+)</name>
        <dbReference type="ChEBI" id="CHEBI:29033"/>
    </cofactor>
    <text evidence="14">Binds 1 Mn(2+) or Fe(2+) ion per subunit.</text>
</comment>
<evidence type="ECO:0000256" key="4">
    <source>
        <dbReference type="ARBA" id="ARBA00020910"/>
    </source>
</evidence>
<dbReference type="GO" id="GO:0000976">
    <property type="term" value="F:transcription cis-regulatory region binding"/>
    <property type="evidence" value="ECO:0007669"/>
    <property type="project" value="TreeGrafter"/>
</dbReference>
<dbReference type="AlphaFoldDB" id="A0A2N6CSK3"/>
<organism evidence="16 17">
    <name type="scientific">Sedimenticola selenatireducens</name>
    <dbReference type="NCBI Taxonomy" id="191960"/>
    <lineage>
        <taxon>Bacteria</taxon>
        <taxon>Pseudomonadati</taxon>
        <taxon>Pseudomonadota</taxon>
        <taxon>Gammaproteobacteria</taxon>
        <taxon>Chromatiales</taxon>
        <taxon>Sedimenticolaceae</taxon>
        <taxon>Sedimenticola</taxon>
    </lineage>
</organism>
<name>A0A2N6CSK3_9GAMM</name>
<comment type="subunit">
    <text evidence="3 15">Homodimer.</text>
</comment>
<dbReference type="CDD" id="cd07153">
    <property type="entry name" value="Fur_like"/>
    <property type="match status" value="1"/>
</dbReference>
<evidence type="ECO:0000313" key="16">
    <source>
        <dbReference type="EMBL" id="PLX60058.1"/>
    </source>
</evidence>
<protein>
    <recommendedName>
        <fullName evidence="4 15">Ferric uptake regulation protein</fullName>
    </recommendedName>
</protein>
<evidence type="ECO:0000256" key="9">
    <source>
        <dbReference type="ARBA" id="ARBA00023004"/>
    </source>
</evidence>
<feature type="binding site" evidence="14">
    <location>
        <position position="108"/>
    </location>
    <ligand>
        <name>Fe cation</name>
        <dbReference type="ChEBI" id="CHEBI:24875"/>
    </ligand>
</feature>
<dbReference type="GO" id="GO:0005829">
    <property type="term" value="C:cytosol"/>
    <property type="evidence" value="ECO:0007669"/>
    <property type="project" value="TreeGrafter"/>
</dbReference>
<evidence type="ECO:0000313" key="17">
    <source>
        <dbReference type="Proteomes" id="UP000235015"/>
    </source>
</evidence>
<evidence type="ECO:0000256" key="2">
    <source>
        <dbReference type="ARBA" id="ARBA00007957"/>
    </source>
</evidence>
<feature type="binding site" evidence="13">
    <location>
        <position position="154"/>
    </location>
    <ligand>
        <name>Zn(2+)</name>
        <dbReference type="ChEBI" id="CHEBI:29105"/>
    </ligand>
</feature>
<keyword evidence="10 15" id="KW-0805">Transcription regulation</keyword>
<dbReference type="Proteomes" id="UP000235015">
    <property type="component" value="Unassembled WGS sequence"/>
</dbReference>
<keyword evidence="5 15" id="KW-0963">Cytoplasm</keyword>